<keyword evidence="2" id="KW-0012">Acyltransferase</keyword>
<evidence type="ECO:0000256" key="1">
    <source>
        <dbReference type="ARBA" id="ARBA00022679"/>
    </source>
</evidence>
<gene>
    <name evidence="4" type="ORF">UFOPK2399_00703</name>
</gene>
<dbReference type="GO" id="GO:0006654">
    <property type="term" value="P:phosphatidic acid biosynthetic process"/>
    <property type="evidence" value="ECO:0007669"/>
    <property type="project" value="TreeGrafter"/>
</dbReference>
<evidence type="ECO:0000256" key="2">
    <source>
        <dbReference type="ARBA" id="ARBA00023315"/>
    </source>
</evidence>
<accession>A0A6J6NW04</accession>
<evidence type="ECO:0000259" key="3">
    <source>
        <dbReference type="SMART" id="SM00563"/>
    </source>
</evidence>
<dbReference type="CDD" id="cd07989">
    <property type="entry name" value="LPLAT_AGPAT-like"/>
    <property type="match status" value="1"/>
</dbReference>
<feature type="domain" description="Phospholipid/glycerol acyltransferase" evidence="3">
    <location>
        <begin position="44"/>
        <end position="156"/>
    </location>
</feature>
<keyword evidence="1" id="KW-0808">Transferase</keyword>
<proteinExistence type="predicted"/>
<organism evidence="4">
    <name type="scientific">freshwater metagenome</name>
    <dbReference type="NCBI Taxonomy" id="449393"/>
    <lineage>
        <taxon>unclassified sequences</taxon>
        <taxon>metagenomes</taxon>
        <taxon>ecological metagenomes</taxon>
    </lineage>
</organism>
<dbReference type="PANTHER" id="PTHR10434">
    <property type="entry name" value="1-ACYL-SN-GLYCEROL-3-PHOSPHATE ACYLTRANSFERASE"/>
    <property type="match status" value="1"/>
</dbReference>
<sequence length="221" mass="24453">MSDKPINWGDRGWWFSRHWISPLTRFLTRGQAYGLDRIPEEGGCVLAINHLNFADIPLVGALSPRNLNYVAKVELTGLPGVGKYLLWHGIIAVRRGESDRDAVRRMREAARAGRAVAIFIEGTRQKHGRPGSAQPGAAMVAIQEGVPIVPIAVYGTQFFKLGRFRPCSYAVGEPFLLEGYPAGGKGYKEASKEIERRINILFDWLAEVHAQGRPKGLVPPL</sequence>
<dbReference type="SMART" id="SM00563">
    <property type="entry name" value="PlsC"/>
    <property type="match status" value="1"/>
</dbReference>
<name>A0A6J6NW04_9ZZZZ</name>
<dbReference type="EMBL" id="CAEZXP010000001">
    <property type="protein sequence ID" value="CAB4690839.1"/>
    <property type="molecule type" value="Genomic_DNA"/>
</dbReference>
<dbReference type="InterPro" id="IPR002123">
    <property type="entry name" value="Plipid/glycerol_acylTrfase"/>
</dbReference>
<protein>
    <submittedName>
        <fullName evidence="4">Unannotated protein</fullName>
    </submittedName>
</protein>
<evidence type="ECO:0000313" key="4">
    <source>
        <dbReference type="EMBL" id="CAB4690839.1"/>
    </source>
</evidence>
<dbReference type="GO" id="GO:0003841">
    <property type="term" value="F:1-acylglycerol-3-phosphate O-acyltransferase activity"/>
    <property type="evidence" value="ECO:0007669"/>
    <property type="project" value="TreeGrafter"/>
</dbReference>
<dbReference type="SUPFAM" id="SSF69593">
    <property type="entry name" value="Glycerol-3-phosphate (1)-acyltransferase"/>
    <property type="match status" value="1"/>
</dbReference>
<dbReference type="PANTHER" id="PTHR10434:SF11">
    <property type="entry name" value="1-ACYL-SN-GLYCEROL-3-PHOSPHATE ACYLTRANSFERASE"/>
    <property type="match status" value="1"/>
</dbReference>
<dbReference type="AlphaFoldDB" id="A0A6J6NW04"/>
<reference evidence="4" key="1">
    <citation type="submission" date="2020-05" db="EMBL/GenBank/DDBJ databases">
        <authorList>
            <person name="Chiriac C."/>
            <person name="Salcher M."/>
            <person name="Ghai R."/>
            <person name="Kavagutti S V."/>
        </authorList>
    </citation>
    <scope>NUCLEOTIDE SEQUENCE</scope>
</reference>
<dbReference type="Pfam" id="PF01553">
    <property type="entry name" value="Acyltransferase"/>
    <property type="match status" value="1"/>
</dbReference>